<dbReference type="RefSeq" id="WP_306103805.1">
    <property type="nucleotide sequence ID" value="NZ_CP120983.1"/>
</dbReference>
<proteinExistence type="predicted"/>
<keyword evidence="1" id="KW-1133">Transmembrane helix</keyword>
<gene>
    <name evidence="2" type="ORF">P8A20_17165</name>
</gene>
<protein>
    <submittedName>
        <fullName evidence="2">Uncharacterized protein</fullName>
    </submittedName>
</protein>
<sequence>MDDGTRAETDGPPGQGRLRGALNTVFVLVAVAGIGLSIWALVSDVLDLRTRAESRERVEEACGGLVDPDLVLALNGGVDRVELSDRYDIGTARSDSSCVVYRVGDPGTTYGHFSLGLTLYPANPNADEHRVGANHEPFDYFTAENRDDVTAAAQYTLPHPLGDGGLGEYDARTVTVRALCADGGTVSSVRAKATASYDGPVTSGDRHDLTVLARQAAERAAAANGCRAELPAVPSAFPEPRTTLGPAVKAGGTCAWYGRHIAAHGQGELPDRALAAPAGKAGAHDSCLLAMSPEGTERIWPAYEKSHPDGTDLDRVLTLRPLWMQTDTLVGDGTRGLRAGPLKGTPVVASSAGSAEGVRWASSVCGGRPAVHLMQVSFPYDDLLRDRLESLFRAYVEDATARRGCTGVTFPKASDLAGS</sequence>
<name>A0ABY9JFL4_9ACTN</name>
<keyword evidence="1" id="KW-0812">Transmembrane</keyword>
<evidence type="ECO:0000313" key="2">
    <source>
        <dbReference type="EMBL" id="WLQ65218.1"/>
    </source>
</evidence>
<dbReference type="EMBL" id="CP120983">
    <property type="protein sequence ID" value="WLQ65218.1"/>
    <property type="molecule type" value="Genomic_DNA"/>
</dbReference>
<reference evidence="2 3" key="1">
    <citation type="submission" date="2023-03" db="EMBL/GenBank/DDBJ databases">
        <title>Isolation and description of six Streptomyces strains from soil environments, able to metabolize different microbial glucans.</title>
        <authorList>
            <person name="Widen T."/>
            <person name="Larsbrink J."/>
        </authorList>
    </citation>
    <scope>NUCLEOTIDE SEQUENCE [LARGE SCALE GENOMIC DNA]</scope>
    <source>
        <strain evidence="2 3">Alt3</strain>
    </source>
</reference>
<keyword evidence="3" id="KW-1185">Reference proteome</keyword>
<accession>A0ABY9JFL4</accession>
<dbReference type="Proteomes" id="UP001224433">
    <property type="component" value="Chromosome"/>
</dbReference>
<organism evidence="2 3">
    <name type="scientific">Streptomyces glycanivorans</name>
    <dbReference type="NCBI Taxonomy" id="3033808"/>
    <lineage>
        <taxon>Bacteria</taxon>
        <taxon>Bacillati</taxon>
        <taxon>Actinomycetota</taxon>
        <taxon>Actinomycetes</taxon>
        <taxon>Kitasatosporales</taxon>
        <taxon>Streptomycetaceae</taxon>
        <taxon>Streptomyces</taxon>
    </lineage>
</organism>
<evidence type="ECO:0000256" key="1">
    <source>
        <dbReference type="SAM" id="Phobius"/>
    </source>
</evidence>
<feature type="transmembrane region" description="Helical" evidence="1">
    <location>
        <begin position="20"/>
        <end position="42"/>
    </location>
</feature>
<evidence type="ECO:0000313" key="3">
    <source>
        <dbReference type="Proteomes" id="UP001224433"/>
    </source>
</evidence>
<keyword evidence="1" id="KW-0472">Membrane</keyword>